<dbReference type="EMBL" id="CP015629">
    <property type="protein sequence ID" value="ANF33676.1"/>
    <property type="molecule type" value="Genomic_DNA"/>
</dbReference>
<proteinExistence type="predicted"/>
<name>A0A172XAJ1_BORTU</name>
<evidence type="ECO:0000313" key="2">
    <source>
        <dbReference type="Proteomes" id="UP000264231"/>
    </source>
</evidence>
<accession>A0A172XAJ1</accession>
<protein>
    <submittedName>
        <fullName evidence="1">Flagellar protein FlbF</fullName>
    </submittedName>
</protein>
<evidence type="ECO:0000313" key="1">
    <source>
        <dbReference type="EMBL" id="ANF33676.1"/>
    </source>
</evidence>
<gene>
    <name evidence="1" type="ORF">A7978_00860</name>
</gene>
<keyword evidence="1" id="KW-0966">Cell projection</keyword>
<keyword evidence="1" id="KW-0969">Cilium</keyword>
<dbReference type="AlphaFoldDB" id="A0A172XAJ1"/>
<keyword evidence="1" id="KW-0282">Flagellum</keyword>
<sequence>MKTKLETELKNTLQEEVLLVEDIYNMYLNIKRYLDEKNEKMFKEAINKTNIYLHKFKDIEHKRDELWKNFTDLEKFESTYMAIEKLCLVYKKEIYNYFHRLRIGILNIQNLNYLISSYTETSLGILDLIFKDAQESVDNITYKNPYGPKSGSLNETSVLINKKL</sequence>
<dbReference type="OMA" id="FESTYMA"/>
<organism evidence="1 2">
    <name type="scientific">Borrelia turicatae</name>
    <dbReference type="NCBI Taxonomy" id="142"/>
    <lineage>
        <taxon>Bacteria</taxon>
        <taxon>Pseudomonadati</taxon>
        <taxon>Spirochaetota</taxon>
        <taxon>Spirochaetia</taxon>
        <taxon>Spirochaetales</taxon>
        <taxon>Borreliaceae</taxon>
        <taxon>Borrelia</taxon>
    </lineage>
</organism>
<reference evidence="1 2" key="1">
    <citation type="submission" date="2016-05" db="EMBL/GenBank/DDBJ databases">
        <title>Chromosome and linear plasmid sequence of a 2015 human isolate of tick-borne relapsing fever spirochete, Borrelia turicatae.</title>
        <authorList>
            <person name="Kingry L.C."/>
            <person name="Dhwani B."/>
            <person name="Replogle A."/>
            <person name="Sexton C."/>
            <person name="Rowe L."/>
            <person name="Stermole B.M."/>
            <person name="Christensen A.M."/>
            <person name="Schriefer M.E."/>
        </authorList>
    </citation>
    <scope>NUCLEOTIDE SEQUENCE [LARGE SCALE GENOMIC DNA]</scope>
    <source>
        <strain evidence="1 2">BTE5EL</strain>
    </source>
</reference>
<dbReference type="Proteomes" id="UP000264231">
    <property type="component" value="Chromosome"/>
</dbReference>
<dbReference type="RefSeq" id="WP_011772136.1">
    <property type="nucleotide sequence ID" value="NZ_CP015629.1"/>
</dbReference>